<name>A0AAN1XXE3_UNVUL</name>
<dbReference type="KEGG" id="vab:WPS_13890"/>
<dbReference type="EMBL" id="AP025523">
    <property type="protein sequence ID" value="BDE06113.1"/>
    <property type="molecule type" value="Genomic_DNA"/>
</dbReference>
<sequence>MQRFVLVAAALAALAVPAAAQGVIAPKGAQFEARLDQELNTKRLHEGDTFTLTEHEGFFHKAPDALKGAKVDGHVEQVSPAHMGHGATLNIVFDDIQLADGRKVPAPLALTSLKALEPKKHLLRDTGLIVGGAIVGHKVAAAKHGGLAGAAGGFALATSLKSDIDVKRGTILHLKLTDDLTPGA</sequence>
<keyword evidence="1" id="KW-0732">Signal</keyword>
<proteinExistence type="predicted"/>
<feature type="chain" id="PRO_5042890929" description="DUF5666 domain-containing protein" evidence="1">
    <location>
        <begin position="21"/>
        <end position="184"/>
    </location>
</feature>
<accession>A0AAN1XXE3</accession>
<dbReference type="RefSeq" id="WP_317997100.1">
    <property type="nucleotide sequence ID" value="NZ_AP025523.1"/>
</dbReference>
<evidence type="ECO:0000313" key="2">
    <source>
        <dbReference type="EMBL" id="BDE06113.1"/>
    </source>
</evidence>
<feature type="signal peptide" evidence="1">
    <location>
        <begin position="1"/>
        <end position="20"/>
    </location>
</feature>
<keyword evidence="3" id="KW-1185">Reference proteome</keyword>
<evidence type="ECO:0000313" key="3">
    <source>
        <dbReference type="Proteomes" id="UP001317532"/>
    </source>
</evidence>
<protein>
    <recommendedName>
        <fullName evidence="4">DUF5666 domain-containing protein</fullName>
    </recommendedName>
</protein>
<reference evidence="2 3" key="1">
    <citation type="journal article" date="2022" name="ISME Commun">
        <title>Vulcanimicrobium alpinus gen. nov. sp. nov., the first cultivated representative of the candidate phylum 'Eremiobacterota', is a metabolically versatile aerobic anoxygenic phototroph.</title>
        <authorList>
            <person name="Yabe S."/>
            <person name="Muto K."/>
            <person name="Abe K."/>
            <person name="Yokota A."/>
            <person name="Staudigel H."/>
            <person name="Tebo B.M."/>
        </authorList>
    </citation>
    <scope>NUCLEOTIDE SEQUENCE [LARGE SCALE GENOMIC DNA]</scope>
    <source>
        <strain evidence="2 3">WC8-2</strain>
    </source>
</reference>
<evidence type="ECO:0000256" key="1">
    <source>
        <dbReference type="SAM" id="SignalP"/>
    </source>
</evidence>
<dbReference type="Proteomes" id="UP001317532">
    <property type="component" value="Chromosome"/>
</dbReference>
<gene>
    <name evidence="2" type="ORF">WPS_13890</name>
</gene>
<evidence type="ECO:0008006" key="4">
    <source>
        <dbReference type="Google" id="ProtNLM"/>
    </source>
</evidence>
<organism evidence="2 3">
    <name type="scientific">Vulcanimicrobium alpinum</name>
    <dbReference type="NCBI Taxonomy" id="3016050"/>
    <lineage>
        <taxon>Bacteria</taxon>
        <taxon>Bacillati</taxon>
        <taxon>Vulcanimicrobiota</taxon>
        <taxon>Vulcanimicrobiia</taxon>
        <taxon>Vulcanimicrobiales</taxon>
        <taxon>Vulcanimicrobiaceae</taxon>
        <taxon>Vulcanimicrobium</taxon>
    </lineage>
</organism>
<dbReference type="AlphaFoldDB" id="A0AAN1XXE3"/>